<protein>
    <submittedName>
        <fullName evidence="2">Protein kinase</fullName>
    </submittedName>
</protein>
<feature type="region of interest" description="Disordered" evidence="1">
    <location>
        <begin position="113"/>
        <end position="152"/>
    </location>
</feature>
<dbReference type="AlphaFoldDB" id="A0A0M0J8F5"/>
<feature type="compositionally biased region" description="Basic and acidic residues" evidence="1">
    <location>
        <begin position="113"/>
        <end position="131"/>
    </location>
</feature>
<feature type="region of interest" description="Disordered" evidence="1">
    <location>
        <begin position="58"/>
        <end position="98"/>
    </location>
</feature>
<dbReference type="InterPro" id="IPR036412">
    <property type="entry name" value="HAD-like_sf"/>
</dbReference>
<evidence type="ECO:0000256" key="1">
    <source>
        <dbReference type="SAM" id="MobiDB-lite"/>
    </source>
</evidence>
<gene>
    <name evidence="2" type="ORF">Ctob_002040</name>
</gene>
<dbReference type="GO" id="GO:0016301">
    <property type="term" value="F:kinase activity"/>
    <property type="evidence" value="ECO:0007669"/>
    <property type="project" value="UniProtKB-KW"/>
</dbReference>
<dbReference type="Proteomes" id="UP000037460">
    <property type="component" value="Unassembled WGS sequence"/>
</dbReference>
<accession>A0A0M0J8F5</accession>
<dbReference type="OrthoDB" id="166018at2759"/>
<dbReference type="SUPFAM" id="SSF56784">
    <property type="entry name" value="HAD-like"/>
    <property type="match status" value="1"/>
</dbReference>
<organism evidence="2 3">
    <name type="scientific">Chrysochromulina tobinii</name>
    <dbReference type="NCBI Taxonomy" id="1460289"/>
    <lineage>
        <taxon>Eukaryota</taxon>
        <taxon>Haptista</taxon>
        <taxon>Haptophyta</taxon>
        <taxon>Prymnesiophyceae</taxon>
        <taxon>Prymnesiales</taxon>
        <taxon>Chrysochromulinaceae</taxon>
        <taxon>Chrysochromulina</taxon>
    </lineage>
</organism>
<evidence type="ECO:0000313" key="2">
    <source>
        <dbReference type="EMBL" id="KOO22876.1"/>
    </source>
</evidence>
<keyword evidence="2" id="KW-0808">Transferase</keyword>
<proteinExistence type="predicted"/>
<name>A0A0M0J8F5_9EUKA</name>
<dbReference type="EMBL" id="JWZX01003243">
    <property type="protein sequence ID" value="KOO22876.1"/>
    <property type="molecule type" value="Genomic_DNA"/>
</dbReference>
<dbReference type="PANTHER" id="PTHR38899:SF1">
    <property type="entry name" value="PROTEIN KINASE"/>
    <property type="match status" value="1"/>
</dbReference>
<dbReference type="PANTHER" id="PTHR38899">
    <property type="entry name" value="DOMAIN OOKINETE PROTEIN, PUTATIVE-RELATED"/>
    <property type="match status" value="1"/>
</dbReference>
<sequence>MRSREEALQERGGTADLFFAMAAPLAGGVFSVAPGPCSSNGDAAAALSEAFAAMLPLPPPVAKTEPSSTAPARAEEAIPSSSTAEGEDPGLGPGARNSQWRLKFLSKVGIQEKEGVKEGMKEGRTGAKEAPPDVGRGSPSLVPPSEHTGDEQPVEVVAVRQASARRSSDDIRLGYIKKLEHSRAFIPQLNRPKSSQTVTIFDWDDTLLCTSHLEMVQRQYGAIPAQVREQLSSLERIVQTLLRQASKMGKVFIITNASEGWVQHSSSLCMPGLAEDLPNVEIISARGAFEAAFPGDSHAWKMHAFLQVQNKLQLEAVTNLVSVGDSHIEMDAVHLLGRSFAHALVKTVKLWERPTPYELQKQLEVVADKLPDIYRTGTTLNIWLERETAQAS</sequence>
<keyword evidence="3" id="KW-1185">Reference proteome</keyword>
<dbReference type="CDD" id="cd01427">
    <property type="entry name" value="HAD_like"/>
    <property type="match status" value="1"/>
</dbReference>
<comment type="caution">
    <text evidence="2">The sequence shown here is derived from an EMBL/GenBank/DDBJ whole genome shotgun (WGS) entry which is preliminary data.</text>
</comment>
<reference evidence="3" key="1">
    <citation type="journal article" date="2015" name="PLoS Genet.">
        <title>Genome Sequence and Transcriptome Analyses of Chrysochromulina tobin: Metabolic Tools for Enhanced Algal Fitness in the Prominent Order Prymnesiales (Haptophyceae).</title>
        <authorList>
            <person name="Hovde B.T."/>
            <person name="Deodato C.R."/>
            <person name="Hunsperger H.M."/>
            <person name="Ryken S.A."/>
            <person name="Yost W."/>
            <person name="Jha R.K."/>
            <person name="Patterson J."/>
            <person name="Monnat R.J. Jr."/>
            <person name="Barlow S.B."/>
            <person name="Starkenburg S.R."/>
            <person name="Cattolico R.A."/>
        </authorList>
    </citation>
    <scope>NUCLEOTIDE SEQUENCE</scope>
    <source>
        <strain evidence="3">CCMP291</strain>
    </source>
</reference>
<evidence type="ECO:0000313" key="3">
    <source>
        <dbReference type="Proteomes" id="UP000037460"/>
    </source>
</evidence>
<keyword evidence="2" id="KW-0418">Kinase</keyword>